<dbReference type="EMBL" id="HF563609">
    <property type="protein sequence ID" value="CCP25320.1"/>
    <property type="molecule type" value="Genomic_DNA"/>
</dbReference>
<dbReference type="PROSITE" id="PS51481">
    <property type="entry name" value="DHAK"/>
    <property type="match status" value="1"/>
</dbReference>
<dbReference type="GO" id="GO:0004371">
    <property type="term" value="F:glycerone kinase activity"/>
    <property type="evidence" value="ECO:0007669"/>
    <property type="project" value="InterPro"/>
</dbReference>
<keyword evidence="10" id="KW-1185">Reference proteome</keyword>
<comment type="pathway">
    <text evidence="2">Polyol metabolism; glycerol degradation.</text>
</comment>
<evidence type="ECO:0000256" key="7">
    <source>
        <dbReference type="ARBA" id="ARBA00046577"/>
    </source>
</evidence>
<dbReference type="HOGENOM" id="CLU_017054_0_0_9"/>
<dbReference type="FunFam" id="3.30.1180.20:FF:000002">
    <property type="entry name" value="Dihydroxyacetone kinase subunit DhaK"/>
    <property type="match status" value="1"/>
</dbReference>
<dbReference type="KEGG" id="tep:TepRe1_0577"/>
<accession>F4LVR8</accession>
<feature type="domain" description="DhaK" evidence="8">
    <location>
        <begin position="7"/>
        <end position="329"/>
    </location>
</feature>
<dbReference type="InterPro" id="IPR004006">
    <property type="entry name" value="DhaK_dom"/>
</dbReference>
<organism evidence="9 10">
    <name type="scientific">Tepidanaerobacter acetatoxydans (strain DSM 21804 / JCM 16047 / Re1)</name>
    <dbReference type="NCBI Taxonomy" id="1209989"/>
    <lineage>
        <taxon>Bacteria</taxon>
        <taxon>Bacillati</taxon>
        <taxon>Bacillota</taxon>
        <taxon>Clostridia</taxon>
        <taxon>Thermosediminibacterales</taxon>
        <taxon>Tepidanaerobacteraceae</taxon>
        <taxon>Tepidanaerobacter</taxon>
    </lineage>
</organism>
<evidence type="ECO:0000256" key="4">
    <source>
        <dbReference type="ARBA" id="ARBA00022679"/>
    </source>
</evidence>
<protein>
    <recommendedName>
        <fullName evidence="3">phosphoenolpyruvate--glycerone phosphotransferase</fullName>
        <ecNumber evidence="3">2.7.1.121</ecNumber>
    </recommendedName>
</protein>
<gene>
    <name evidence="9" type="primary">dhaK</name>
    <name evidence="9" type="ordered locus">TEPIRE1_0630</name>
</gene>
<dbReference type="NCBIfam" id="NF011049">
    <property type="entry name" value="PRK14479.1"/>
    <property type="match status" value="1"/>
</dbReference>
<sequence length="332" mass="35249">MKKIINNPENVVQEMLEGMVAAYPQYVRKLDGFDVIVRANAPVKGKVALVSGGGSGHEPSHAGFVGKGMLDAGVAGAVFTSPTPDQVFEAIKAVDGGAGVLLIIKNYTGDVMNFEMAGEMAEAEGIKVASVLVNDDVAVEDSLYTTGRRGIAGTVFVHKIAGAKAEAGGTLEDVKAVAEKVIKNTRSMGMALTPCIVPAAGKPTFTLAEDEMEIGMGIHGEPGTKRTHIMKADELVDHLMDKIINDIPYKSGDEVAVMINGLGATPLMEQFIMNRRVSQILKEKGISVYKTFVGEFMTSIEMAGASITLLKLDDELKQLLDAQADTPALRQL</sequence>
<dbReference type="InterPro" id="IPR050861">
    <property type="entry name" value="Dihydroxyacetone_Kinase"/>
</dbReference>
<accession>L0RWJ2</accession>
<evidence type="ECO:0000256" key="3">
    <source>
        <dbReference type="ARBA" id="ARBA00012095"/>
    </source>
</evidence>
<dbReference type="Gene3D" id="3.30.1180.20">
    <property type="entry name" value="Dihydroxyacetone kinase, domain 2"/>
    <property type="match status" value="1"/>
</dbReference>
<dbReference type="AlphaFoldDB" id="F4LVR8"/>
<dbReference type="InterPro" id="IPR012736">
    <property type="entry name" value="DhaK_1"/>
</dbReference>
<dbReference type="Pfam" id="PF02733">
    <property type="entry name" value="Dak1"/>
    <property type="match status" value="1"/>
</dbReference>
<dbReference type="SUPFAM" id="SSF82549">
    <property type="entry name" value="DAK1/DegV-like"/>
    <property type="match status" value="1"/>
</dbReference>
<dbReference type="GO" id="GO:0019563">
    <property type="term" value="P:glycerol catabolic process"/>
    <property type="evidence" value="ECO:0007669"/>
    <property type="project" value="TreeGrafter"/>
</dbReference>
<proteinExistence type="predicted"/>
<dbReference type="EC" id="2.7.1.121" evidence="3"/>
<name>F4LVR8_TEPAE</name>
<evidence type="ECO:0000313" key="9">
    <source>
        <dbReference type="EMBL" id="CCP25320.1"/>
    </source>
</evidence>
<dbReference type="NCBIfam" id="TIGR02363">
    <property type="entry name" value="dhaK1"/>
    <property type="match status" value="1"/>
</dbReference>
<dbReference type="FunFam" id="3.40.50.10440:FF:000001">
    <property type="entry name" value="Dihydroxyacetone kinase, DhaK subunit"/>
    <property type="match status" value="1"/>
</dbReference>
<dbReference type="RefSeq" id="WP_013777688.1">
    <property type="nucleotide sequence ID" value="NC_015519.1"/>
</dbReference>
<reference evidence="10" key="1">
    <citation type="journal article" date="2013" name="Genome Announc.">
        <title>First genome sequence of a syntrophic acetate-oxidizing bacterium, Tepidanaerobacter acetatoxydans strain Re1.</title>
        <authorList>
            <person name="Manzoor S."/>
            <person name="Bongcam-Rudloff E."/>
            <person name="Schnurer A."/>
            <person name="Muller B."/>
        </authorList>
    </citation>
    <scope>NUCLEOTIDE SEQUENCE [LARGE SCALE GENOMIC DNA]</scope>
    <source>
        <strain evidence="10">Re1</strain>
    </source>
</reference>
<dbReference type="PANTHER" id="PTHR28629:SF4">
    <property type="entry name" value="TRIOKINASE_FMN CYCLASE"/>
    <property type="match status" value="1"/>
</dbReference>
<dbReference type="eggNOG" id="COG2376">
    <property type="taxonomic scope" value="Bacteria"/>
</dbReference>
<dbReference type="GO" id="GO:0005829">
    <property type="term" value="C:cytosol"/>
    <property type="evidence" value="ECO:0007669"/>
    <property type="project" value="TreeGrafter"/>
</dbReference>
<evidence type="ECO:0000256" key="6">
    <source>
        <dbReference type="ARBA" id="ARBA00022798"/>
    </source>
</evidence>
<dbReference type="Gene3D" id="3.40.50.10440">
    <property type="entry name" value="Dihydroxyacetone kinase, domain 1"/>
    <property type="match status" value="1"/>
</dbReference>
<dbReference type="PANTHER" id="PTHR28629">
    <property type="entry name" value="TRIOKINASE/FMN CYCLASE"/>
    <property type="match status" value="1"/>
</dbReference>
<dbReference type="STRING" id="1209989.TepRe1_0577"/>
<keyword evidence="6" id="KW-0319">Glycerol metabolism</keyword>
<keyword evidence="4" id="KW-0808">Transferase</keyword>
<dbReference type="PATRIC" id="fig|1209989.3.peg.680"/>
<evidence type="ECO:0000256" key="1">
    <source>
        <dbReference type="ARBA" id="ARBA00001113"/>
    </source>
</evidence>
<evidence type="ECO:0000256" key="2">
    <source>
        <dbReference type="ARBA" id="ARBA00004745"/>
    </source>
</evidence>
<comment type="subunit">
    <text evidence="7">Homodimer. The dihydroxyacetone kinase complex is composed of a homodimer of DhaM, a homodimer of DhaK and the subunit DhaL.</text>
</comment>
<dbReference type="OrthoDB" id="9806345at2"/>
<evidence type="ECO:0000259" key="8">
    <source>
        <dbReference type="PROSITE" id="PS51481"/>
    </source>
</evidence>
<comment type="catalytic activity">
    <reaction evidence="1">
        <text>dihydroxyacetone + phosphoenolpyruvate = dihydroxyacetone phosphate + pyruvate</text>
        <dbReference type="Rhea" id="RHEA:18381"/>
        <dbReference type="ChEBI" id="CHEBI:15361"/>
        <dbReference type="ChEBI" id="CHEBI:16016"/>
        <dbReference type="ChEBI" id="CHEBI:57642"/>
        <dbReference type="ChEBI" id="CHEBI:58702"/>
        <dbReference type="EC" id="2.7.1.121"/>
    </reaction>
</comment>
<dbReference type="GO" id="GO:0047324">
    <property type="term" value="F:phosphoenolpyruvate-glycerone phosphotransferase activity"/>
    <property type="evidence" value="ECO:0007669"/>
    <property type="project" value="UniProtKB-EC"/>
</dbReference>
<evidence type="ECO:0000256" key="5">
    <source>
        <dbReference type="ARBA" id="ARBA00022777"/>
    </source>
</evidence>
<dbReference type="KEGG" id="tae:TepiRe1_0630"/>
<keyword evidence="5 9" id="KW-0418">Kinase</keyword>
<evidence type="ECO:0000313" key="10">
    <source>
        <dbReference type="Proteomes" id="UP000010802"/>
    </source>
</evidence>
<dbReference type="Proteomes" id="UP000010802">
    <property type="component" value="Chromosome"/>
</dbReference>